<dbReference type="Proteomes" id="UP000018468">
    <property type="component" value="Linkage group LG2"/>
</dbReference>
<dbReference type="SUPFAM" id="SSF56784">
    <property type="entry name" value="HAD-like"/>
    <property type="match status" value="1"/>
</dbReference>
<reference evidence="1" key="2">
    <citation type="submission" date="2025-08" db="UniProtKB">
        <authorList>
            <consortium name="Ensembl"/>
        </authorList>
    </citation>
    <scope>IDENTIFICATION</scope>
</reference>
<dbReference type="InterPro" id="IPR023214">
    <property type="entry name" value="HAD_sf"/>
</dbReference>
<keyword evidence="2" id="KW-1185">Reference proteome</keyword>
<organism evidence="1 2">
    <name type="scientific">Lepisosteus oculatus</name>
    <name type="common">Spotted gar</name>
    <dbReference type="NCBI Taxonomy" id="7918"/>
    <lineage>
        <taxon>Eukaryota</taxon>
        <taxon>Metazoa</taxon>
        <taxon>Chordata</taxon>
        <taxon>Craniata</taxon>
        <taxon>Vertebrata</taxon>
        <taxon>Euteleostomi</taxon>
        <taxon>Actinopterygii</taxon>
        <taxon>Neopterygii</taxon>
        <taxon>Holostei</taxon>
        <taxon>Semionotiformes</taxon>
        <taxon>Lepisosteidae</taxon>
        <taxon>Lepisosteus</taxon>
    </lineage>
</organism>
<reference evidence="1" key="3">
    <citation type="submission" date="2025-09" db="UniProtKB">
        <authorList>
            <consortium name="Ensembl"/>
        </authorList>
    </citation>
    <scope>IDENTIFICATION</scope>
</reference>
<dbReference type="InterPro" id="IPR036412">
    <property type="entry name" value="HAD-like_sf"/>
</dbReference>
<dbReference type="PANTHER" id="PTHR24092:SF48">
    <property type="entry name" value="PHOSPHOLIPID-TRANSPORTING ATPASE IC"/>
    <property type="match status" value="1"/>
</dbReference>
<dbReference type="SUPFAM" id="SSF81660">
    <property type="entry name" value="Metal cation-transporting ATPase, ATP-binding domain N"/>
    <property type="match status" value="1"/>
</dbReference>
<dbReference type="GeneTree" id="ENSGT00940000158002"/>
<dbReference type="OMA" id="ACCELDE"/>
<dbReference type="EMBL" id="AHAT01012547">
    <property type="status" value="NOT_ANNOTATED_CDS"/>
    <property type="molecule type" value="Genomic_DNA"/>
</dbReference>
<dbReference type="HOGENOM" id="CLU_144571_0_0_1"/>
<sequence length="139" mass="15778">MFAVRFPDGRIRLYCKGADTVIYERLASNSPNTDTTQVALDSFASETLRTLCLCYKDISEEVFEAWNRKHKEASVVMQNREAALDRVYEQIETNLIMIGATAIEDKLQDGVPETIAKLAQADIKIWVLTGDKKGRFSWL</sequence>
<dbReference type="Bgee" id="ENSLOCG00000003704">
    <property type="expression patterns" value="Expressed in zone of skin and 9 other cell types or tissues"/>
</dbReference>
<dbReference type="PANTHER" id="PTHR24092">
    <property type="entry name" value="PROBABLE PHOSPHOLIPID-TRANSPORTING ATPASE"/>
    <property type="match status" value="1"/>
</dbReference>
<dbReference type="Gene3D" id="3.40.50.1000">
    <property type="entry name" value="HAD superfamily/HAD-like"/>
    <property type="match status" value="1"/>
</dbReference>
<dbReference type="Ensembl" id="ENSLOCT00000004412.1">
    <property type="protein sequence ID" value="ENSLOCP00000004404.1"/>
    <property type="gene ID" value="ENSLOCG00000003704.1"/>
</dbReference>
<dbReference type="InParanoid" id="W5M7P6"/>
<dbReference type="GO" id="GO:0000166">
    <property type="term" value="F:nucleotide binding"/>
    <property type="evidence" value="ECO:0007669"/>
    <property type="project" value="InterPro"/>
</dbReference>
<dbReference type="Pfam" id="PF13246">
    <property type="entry name" value="Cation_ATPase"/>
    <property type="match status" value="1"/>
</dbReference>
<evidence type="ECO:0000313" key="2">
    <source>
        <dbReference type="Proteomes" id="UP000018468"/>
    </source>
</evidence>
<dbReference type="Gene3D" id="3.40.1110.10">
    <property type="entry name" value="Calcium-transporting ATPase, cytoplasmic domain N"/>
    <property type="match status" value="1"/>
</dbReference>
<dbReference type="AlphaFoldDB" id="W5M7P6"/>
<dbReference type="eggNOG" id="KOG0206">
    <property type="taxonomic scope" value="Eukaryota"/>
</dbReference>
<dbReference type="InterPro" id="IPR023299">
    <property type="entry name" value="ATPase_P-typ_cyto_dom_N"/>
</dbReference>
<evidence type="ECO:0000313" key="1">
    <source>
        <dbReference type="Ensembl" id="ENSLOCP00000004404.1"/>
    </source>
</evidence>
<proteinExistence type="predicted"/>
<dbReference type="STRING" id="7918.ENSLOCP00000004404"/>
<name>W5M7P6_LEPOC</name>
<protein>
    <submittedName>
        <fullName evidence="1">Uncharacterized protein</fullName>
    </submittedName>
</protein>
<accession>W5M7P6</accession>
<reference evidence="2" key="1">
    <citation type="submission" date="2011-12" db="EMBL/GenBank/DDBJ databases">
        <title>The Draft Genome of Lepisosteus oculatus.</title>
        <authorList>
            <consortium name="The Broad Institute Genome Assembly &amp; Analysis Group"/>
            <consortium name="Computational R&amp;D Group"/>
            <consortium name="and Sequencing Platform"/>
            <person name="Di Palma F."/>
            <person name="Alfoldi J."/>
            <person name="Johnson J."/>
            <person name="Berlin A."/>
            <person name="Gnerre S."/>
            <person name="Jaffe D."/>
            <person name="MacCallum I."/>
            <person name="Young S."/>
            <person name="Walker B.J."/>
            <person name="Lander E.S."/>
            <person name="Lindblad-Toh K."/>
        </authorList>
    </citation>
    <scope>NUCLEOTIDE SEQUENCE [LARGE SCALE GENOMIC DNA]</scope>
</reference>